<sequence>MKRQEEILADLLVAKVQDLPDPVKKAFVKRSVEDATNIMQIFESEGFVDLQKLSFAIYKAYSLGASLYDGDQLIAKEIKRHDEDESSSKKNNVINFNELKTN</sequence>
<reference evidence="2 3" key="1">
    <citation type="submission" date="2011-09" db="EMBL/GenBank/DDBJ databases">
        <authorList>
            <person name="Pope W.H."/>
            <person name="Pedulla M.L."/>
            <person name="Ford M.E."/>
            <person name="Peebles C.L."/>
            <person name="Hatfull G.H."/>
            <person name="Hendrix R.W."/>
        </authorList>
    </citation>
    <scope>NUCLEOTIDE SEQUENCE [LARGE SCALE GENOMIC DNA]</scope>
    <source>
        <strain evidence="2">G</strain>
    </source>
</reference>
<dbReference type="GeneID" id="18563513"/>
<organism evidence="2 3">
    <name type="scientific">Bacillus phage G</name>
    <dbReference type="NCBI Taxonomy" id="2884420"/>
    <lineage>
        <taxon>Viruses</taxon>
        <taxon>Duplodnaviria</taxon>
        <taxon>Heunggongvirae</taxon>
        <taxon>Uroviricota</taxon>
        <taxon>Caudoviricetes</taxon>
        <taxon>Donellivirus</taxon>
        <taxon>Donellivirus gee</taxon>
    </lineage>
</organism>
<accession>G3MA39</accession>
<gene>
    <name evidence="2" type="primary">298</name>
    <name evidence="2" type="ORF">G_298</name>
</gene>
<feature type="compositionally biased region" description="Polar residues" evidence="1">
    <location>
        <begin position="89"/>
        <end position="102"/>
    </location>
</feature>
<name>G3MA39_9CAUD</name>
<keyword evidence="3" id="KW-1185">Reference proteome</keyword>
<dbReference type="EMBL" id="JN638751">
    <property type="protein sequence ID" value="AEO93557.1"/>
    <property type="molecule type" value="Genomic_DNA"/>
</dbReference>
<protein>
    <submittedName>
        <fullName evidence="2">Gp298</fullName>
    </submittedName>
</protein>
<dbReference type="KEGG" id="vg:18563513"/>
<evidence type="ECO:0000313" key="2">
    <source>
        <dbReference type="EMBL" id="AEO93557.1"/>
    </source>
</evidence>
<feature type="region of interest" description="Disordered" evidence="1">
    <location>
        <begin position="80"/>
        <end position="102"/>
    </location>
</feature>
<evidence type="ECO:0000256" key="1">
    <source>
        <dbReference type="SAM" id="MobiDB-lite"/>
    </source>
</evidence>
<proteinExistence type="predicted"/>
<evidence type="ECO:0000313" key="3">
    <source>
        <dbReference type="Proteomes" id="UP000009273"/>
    </source>
</evidence>
<dbReference type="RefSeq" id="YP_009015601.1">
    <property type="nucleotide sequence ID" value="NC_023719.1"/>
</dbReference>
<dbReference type="Proteomes" id="UP000009273">
    <property type="component" value="Segment"/>
</dbReference>